<dbReference type="EMBL" id="BPLQ01001296">
    <property type="protein sequence ID" value="GIX80451.1"/>
    <property type="molecule type" value="Genomic_DNA"/>
</dbReference>
<proteinExistence type="predicted"/>
<dbReference type="Proteomes" id="UP001054837">
    <property type="component" value="Unassembled WGS sequence"/>
</dbReference>
<name>A0AAV4N905_9ARAC</name>
<comment type="caution">
    <text evidence="1">The sequence shown here is derived from an EMBL/GenBank/DDBJ whole genome shotgun (WGS) entry which is preliminary data.</text>
</comment>
<accession>A0AAV4N905</accession>
<dbReference type="AlphaFoldDB" id="A0AAV4N905"/>
<keyword evidence="2" id="KW-1185">Reference proteome</keyword>
<gene>
    <name evidence="1" type="ORF">CDAR_296871</name>
</gene>
<evidence type="ECO:0000313" key="2">
    <source>
        <dbReference type="Proteomes" id="UP001054837"/>
    </source>
</evidence>
<sequence length="100" mass="11834">MQLRVNISGLKSDSARYLWHCVALSFQKTDFSMLVHYHILRAMRLRLRYSSLWENSDVYHQVRTITYEKRPFEIRNYSISARGVGNAKYLSQKAFRCPAS</sequence>
<protein>
    <submittedName>
        <fullName evidence="1">Uncharacterized protein</fullName>
    </submittedName>
</protein>
<evidence type="ECO:0000313" key="1">
    <source>
        <dbReference type="EMBL" id="GIX80451.1"/>
    </source>
</evidence>
<organism evidence="1 2">
    <name type="scientific">Caerostris darwini</name>
    <dbReference type="NCBI Taxonomy" id="1538125"/>
    <lineage>
        <taxon>Eukaryota</taxon>
        <taxon>Metazoa</taxon>
        <taxon>Ecdysozoa</taxon>
        <taxon>Arthropoda</taxon>
        <taxon>Chelicerata</taxon>
        <taxon>Arachnida</taxon>
        <taxon>Araneae</taxon>
        <taxon>Araneomorphae</taxon>
        <taxon>Entelegynae</taxon>
        <taxon>Araneoidea</taxon>
        <taxon>Araneidae</taxon>
        <taxon>Caerostris</taxon>
    </lineage>
</organism>
<reference evidence="1 2" key="1">
    <citation type="submission" date="2021-06" db="EMBL/GenBank/DDBJ databases">
        <title>Caerostris darwini draft genome.</title>
        <authorList>
            <person name="Kono N."/>
            <person name="Arakawa K."/>
        </authorList>
    </citation>
    <scope>NUCLEOTIDE SEQUENCE [LARGE SCALE GENOMIC DNA]</scope>
</reference>